<dbReference type="SUPFAM" id="SSF50156">
    <property type="entry name" value="PDZ domain-like"/>
    <property type="match status" value="1"/>
</dbReference>
<dbReference type="Pfam" id="PF11818">
    <property type="entry name" value="DUF3340"/>
    <property type="match status" value="1"/>
</dbReference>
<sequence>MKRKLILVFITFSLVFASWKLTNPKFDSQNKDKLLIEIIKYVLEKYHYNSIEINDEFSENMFDTYIDLLDSQKKYFLASDYREFKKYKFQLDNQLIDYDVSFFNLSYQRLIQRIKEVEEFYPSILSNPFDFSINEEINLDFENISFSNNNNERRDRWRKRLKYSALDIYDIKISEQKLNIEKDNDYKVKSNEEIINESIDLVSKNINNVFDLMNDLQRKDWFSNYLNSFVIQLDPHTFYFKPEDKERFDMNISGKFNGIGARLSKEEGGIKIVDIILGGPLWKDKKIEIGDEIIKVGQANEQPVDVIGMRLEDAIKLIKGPKDTEVRLTIRKKIDGEIKVIPVIRDLIRLEETYAKSTIIKKDDNKYGLISLPKFYVDFDNYKTRNCASDVKKEIIKLKKEDIKGLVLDLRNNGGGSLQTVVDMTGLFIKEGPVVQVKSFGDRKQIVFDKDPSIFWEGPLVILVNQMSASASEILAAALQDYNRAVIVGSTQSFGKGTVQNVIDLNRFLSNSNFDLGALKITTDKFYRINGGSVQVEGVKSDITIPNRLSFIPIGENDEENPLEWDQIDSANYKKWDGYFNLDEVIKSGNDRINNSPFVSLVKENAKWIASKQNSKSISLNYSNFKKTQADDKKYLSKFDDLKNYKNDLQFEFIENEEESIENSKEILERRKRWRKGLQSDFQLNEGLKVLDNLKSKLINKKSIIANKV</sequence>
<keyword evidence="3" id="KW-0378">Hydrolase</keyword>
<dbReference type="GO" id="GO:0030288">
    <property type="term" value="C:outer membrane-bounded periplasmic space"/>
    <property type="evidence" value="ECO:0007669"/>
    <property type="project" value="TreeGrafter"/>
</dbReference>
<dbReference type="PROSITE" id="PS50106">
    <property type="entry name" value="PDZ"/>
    <property type="match status" value="1"/>
</dbReference>
<dbReference type="Gene3D" id="2.30.42.10">
    <property type="match status" value="1"/>
</dbReference>
<evidence type="ECO:0000259" key="5">
    <source>
        <dbReference type="PROSITE" id="PS50106"/>
    </source>
</evidence>
<dbReference type="SMART" id="SM00228">
    <property type="entry name" value="PDZ"/>
    <property type="match status" value="1"/>
</dbReference>
<evidence type="ECO:0000256" key="4">
    <source>
        <dbReference type="ARBA" id="ARBA00022825"/>
    </source>
</evidence>
<dbReference type="SMART" id="SM00245">
    <property type="entry name" value="TSPc"/>
    <property type="match status" value="1"/>
</dbReference>
<dbReference type="InterPro" id="IPR020992">
    <property type="entry name" value="Tail_Prtase_C"/>
</dbReference>
<dbReference type="AlphaFoldDB" id="A0A381QAS7"/>
<evidence type="ECO:0000313" key="6">
    <source>
        <dbReference type="EMBL" id="SUZ76416.1"/>
    </source>
</evidence>
<dbReference type="PANTHER" id="PTHR32060">
    <property type="entry name" value="TAIL-SPECIFIC PROTEASE"/>
    <property type="match status" value="1"/>
</dbReference>
<dbReference type="InterPro" id="IPR029045">
    <property type="entry name" value="ClpP/crotonase-like_dom_sf"/>
</dbReference>
<keyword evidence="4" id="KW-0720">Serine protease</keyword>
<dbReference type="InterPro" id="IPR005151">
    <property type="entry name" value="Tail-specific_protease"/>
</dbReference>
<dbReference type="CDD" id="cd06782">
    <property type="entry name" value="cpPDZ_CPP-like"/>
    <property type="match status" value="1"/>
</dbReference>
<dbReference type="InterPro" id="IPR004447">
    <property type="entry name" value="Peptidase_S41A"/>
</dbReference>
<name>A0A381QAS7_9ZZZZ</name>
<comment type="similarity">
    <text evidence="1">Belongs to the peptidase S41A family.</text>
</comment>
<reference evidence="6" key="1">
    <citation type="submission" date="2018-05" db="EMBL/GenBank/DDBJ databases">
        <authorList>
            <person name="Lanie J.A."/>
            <person name="Ng W.-L."/>
            <person name="Kazmierczak K.M."/>
            <person name="Andrzejewski T.M."/>
            <person name="Davidsen T.M."/>
            <person name="Wayne K.J."/>
            <person name="Tettelin H."/>
            <person name="Glass J.I."/>
            <person name="Rusch D."/>
            <person name="Podicherti R."/>
            <person name="Tsui H.-C.T."/>
            <person name="Winkler M.E."/>
        </authorList>
    </citation>
    <scope>NUCLEOTIDE SEQUENCE</scope>
</reference>
<dbReference type="GO" id="GO:0007165">
    <property type="term" value="P:signal transduction"/>
    <property type="evidence" value="ECO:0007669"/>
    <property type="project" value="TreeGrafter"/>
</dbReference>
<gene>
    <name evidence="6" type="ORF">METZ01_LOCUS29270</name>
</gene>
<proteinExistence type="inferred from homology"/>
<dbReference type="GO" id="GO:0008236">
    <property type="term" value="F:serine-type peptidase activity"/>
    <property type="evidence" value="ECO:0007669"/>
    <property type="project" value="UniProtKB-KW"/>
</dbReference>
<dbReference type="GO" id="GO:0004175">
    <property type="term" value="F:endopeptidase activity"/>
    <property type="evidence" value="ECO:0007669"/>
    <property type="project" value="TreeGrafter"/>
</dbReference>
<dbReference type="NCBIfam" id="TIGR00225">
    <property type="entry name" value="prc"/>
    <property type="match status" value="1"/>
</dbReference>
<protein>
    <recommendedName>
        <fullName evidence="5">PDZ domain-containing protein</fullName>
    </recommendedName>
</protein>
<evidence type="ECO:0000256" key="3">
    <source>
        <dbReference type="ARBA" id="ARBA00022801"/>
    </source>
</evidence>
<dbReference type="Gene3D" id="3.90.226.10">
    <property type="entry name" value="2-enoyl-CoA Hydratase, Chain A, domain 1"/>
    <property type="match status" value="1"/>
</dbReference>
<dbReference type="EMBL" id="UINC01001277">
    <property type="protein sequence ID" value="SUZ76416.1"/>
    <property type="molecule type" value="Genomic_DNA"/>
</dbReference>
<dbReference type="InterPro" id="IPR036034">
    <property type="entry name" value="PDZ_sf"/>
</dbReference>
<dbReference type="CDD" id="cd07560">
    <property type="entry name" value="Peptidase_S41_CPP"/>
    <property type="match status" value="1"/>
</dbReference>
<dbReference type="SUPFAM" id="SSF52096">
    <property type="entry name" value="ClpP/crotonase"/>
    <property type="match status" value="1"/>
</dbReference>
<dbReference type="Pfam" id="PF17804">
    <property type="entry name" value="TSP_NTD"/>
    <property type="match status" value="1"/>
</dbReference>
<dbReference type="Pfam" id="PF00595">
    <property type="entry name" value="PDZ"/>
    <property type="match status" value="1"/>
</dbReference>
<dbReference type="Pfam" id="PF03572">
    <property type="entry name" value="Peptidase_S41"/>
    <property type="match status" value="1"/>
</dbReference>
<dbReference type="GO" id="GO:0006508">
    <property type="term" value="P:proteolysis"/>
    <property type="evidence" value="ECO:0007669"/>
    <property type="project" value="UniProtKB-KW"/>
</dbReference>
<dbReference type="InterPro" id="IPR001478">
    <property type="entry name" value="PDZ"/>
</dbReference>
<feature type="domain" description="PDZ" evidence="5">
    <location>
        <begin position="249"/>
        <end position="319"/>
    </location>
</feature>
<organism evidence="6">
    <name type="scientific">marine metagenome</name>
    <dbReference type="NCBI Taxonomy" id="408172"/>
    <lineage>
        <taxon>unclassified sequences</taxon>
        <taxon>metagenomes</taxon>
        <taxon>ecological metagenomes</taxon>
    </lineage>
</organism>
<accession>A0A381QAS7</accession>
<keyword evidence="2" id="KW-0645">Protease</keyword>
<dbReference type="PANTHER" id="PTHR32060:SF22">
    <property type="entry name" value="CARBOXYL-TERMINAL-PROCESSING PEPTIDASE 3, CHLOROPLASTIC"/>
    <property type="match status" value="1"/>
</dbReference>
<evidence type="ECO:0000256" key="2">
    <source>
        <dbReference type="ARBA" id="ARBA00022670"/>
    </source>
</evidence>
<dbReference type="InterPro" id="IPR040573">
    <property type="entry name" value="TSP_N"/>
</dbReference>
<evidence type="ECO:0000256" key="1">
    <source>
        <dbReference type="ARBA" id="ARBA00009179"/>
    </source>
</evidence>